<proteinExistence type="predicted"/>
<evidence type="ECO:0000313" key="1">
    <source>
        <dbReference type="EMBL" id="GHE64831.1"/>
    </source>
</evidence>
<dbReference type="Proteomes" id="UP000658258">
    <property type="component" value="Unassembled WGS sequence"/>
</dbReference>
<organism evidence="1 2">
    <name type="scientific">Roseivirga thermotolerans</name>
    <dbReference type="NCBI Taxonomy" id="1758176"/>
    <lineage>
        <taxon>Bacteria</taxon>
        <taxon>Pseudomonadati</taxon>
        <taxon>Bacteroidota</taxon>
        <taxon>Cytophagia</taxon>
        <taxon>Cytophagales</taxon>
        <taxon>Roseivirgaceae</taxon>
        <taxon>Roseivirga</taxon>
    </lineage>
</organism>
<name>A0ABQ3I7A0_9BACT</name>
<dbReference type="RefSeq" id="WP_229838629.1">
    <property type="nucleotide sequence ID" value="NZ_BNAG01000003.1"/>
</dbReference>
<accession>A0ABQ3I7A0</accession>
<evidence type="ECO:0008006" key="3">
    <source>
        <dbReference type="Google" id="ProtNLM"/>
    </source>
</evidence>
<protein>
    <recommendedName>
        <fullName evidence="3">PorV/PorQ family protein</fullName>
    </recommendedName>
</protein>
<sequence length="399" mass="44616">MRVKQLAVFLLKGVLLIPIFLSSPKVLAQSSPKYSNEFLSIGVGARALAMSNAMTSVSDDVTAVYWNPAALTDIEYRYQFSFQHAAYFAGVANYDYLGAAMAIDTDSHMGMAIIRLGIDDIPDTRLLFDDQGRIDYSRINFFSAADLAFVFSYARGVSFISGENFVEGGGLTFGINAKIVRRRIGDFATAWGFGLDASAKYRVDDWNFGLMLRDISTTFNTWTINKEALRPVFNQTNNDIPGNSTEITLPKAIVGASRSFRINDKIDVLTSADMVFTFDGRRNVLVKSRLASIDPQVGAEFDYENKFFLRMGIGNFQRVKDFSRGDQPSESTFWSFQPNMGIGVVLEEFTIDYALTDIGNVAESPYSHVFSILYSLEKLPGSYSRNKRRIRKKEGKSEK</sequence>
<gene>
    <name evidence="1" type="ORF">GCM10011340_19800</name>
</gene>
<comment type="caution">
    <text evidence="1">The sequence shown here is derived from an EMBL/GenBank/DDBJ whole genome shotgun (WGS) entry which is preliminary data.</text>
</comment>
<reference evidence="2" key="1">
    <citation type="journal article" date="2019" name="Int. J. Syst. Evol. Microbiol.">
        <title>The Global Catalogue of Microorganisms (GCM) 10K type strain sequencing project: providing services to taxonomists for standard genome sequencing and annotation.</title>
        <authorList>
            <consortium name="The Broad Institute Genomics Platform"/>
            <consortium name="The Broad Institute Genome Sequencing Center for Infectious Disease"/>
            <person name="Wu L."/>
            <person name="Ma J."/>
        </authorList>
    </citation>
    <scope>NUCLEOTIDE SEQUENCE [LARGE SCALE GENOMIC DNA]</scope>
    <source>
        <strain evidence="2">CGMCC 1.15111</strain>
    </source>
</reference>
<dbReference type="EMBL" id="BNAG01000003">
    <property type="protein sequence ID" value="GHE64831.1"/>
    <property type="molecule type" value="Genomic_DNA"/>
</dbReference>
<dbReference type="Gene3D" id="2.40.160.60">
    <property type="entry name" value="Outer membrane protein transport protein (OMPP1/FadL/TodX)"/>
    <property type="match status" value="1"/>
</dbReference>
<evidence type="ECO:0000313" key="2">
    <source>
        <dbReference type="Proteomes" id="UP000658258"/>
    </source>
</evidence>
<keyword evidence="2" id="KW-1185">Reference proteome</keyword>